<accession>A0AAE0BGR8</accession>
<keyword evidence="1" id="KW-0238">DNA-binding</keyword>
<dbReference type="AlphaFoldDB" id="A0AAE0BGR8"/>
<name>A0AAE0BGR8_9CHLO</name>
<proteinExistence type="predicted"/>
<gene>
    <name evidence="3" type="ORF">CYMTET_53501</name>
</gene>
<dbReference type="Proteomes" id="UP001190700">
    <property type="component" value="Unassembled WGS sequence"/>
</dbReference>
<dbReference type="GO" id="GO:0003677">
    <property type="term" value="F:DNA binding"/>
    <property type="evidence" value="ECO:0007669"/>
    <property type="project" value="UniProtKB-KW"/>
</dbReference>
<evidence type="ECO:0000313" key="3">
    <source>
        <dbReference type="EMBL" id="KAK3236353.1"/>
    </source>
</evidence>
<dbReference type="InterPro" id="IPR010998">
    <property type="entry name" value="Integrase_recombinase_N"/>
</dbReference>
<feature type="region of interest" description="Disordered" evidence="2">
    <location>
        <begin position="1"/>
        <end position="28"/>
    </location>
</feature>
<evidence type="ECO:0000256" key="1">
    <source>
        <dbReference type="ARBA" id="ARBA00023125"/>
    </source>
</evidence>
<feature type="compositionally biased region" description="Basic and acidic residues" evidence="2">
    <location>
        <begin position="18"/>
        <end position="28"/>
    </location>
</feature>
<dbReference type="SUPFAM" id="SSF47823">
    <property type="entry name" value="lambda integrase-like, N-terminal domain"/>
    <property type="match status" value="1"/>
</dbReference>
<sequence length="233" mass="25976">MRTFSSPNPKRAGSLQGDHVEECAPPPKSEEKYKAFWGSPQLAMGWDAALHECWRAEPVQKSHTELAVRMQGAALGSKTVGNYRPKAKAFIDFCDSEGPQRLPAEEATVRLYIAHLLAKVEAAAAAGEERTVRTWLPARHVLAVHDCGLQLWPVRDAGLWAQGSPVVMAGQGSYWRMLWELGKLQSAQANDWLSSAIHIDPTAIPAEHMERYFGWATPRWQQQQQQPGTEQRA</sequence>
<keyword evidence="4" id="KW-1185">Reference proteome</keyword>
<evidence type="ECO:0000256" key="2">
    <source>
        <dbReference type="SAM" id="MobiDB-lite"/>
    </source>
</evidence>
<organism evidence="3 4">
    <name type="scientific">Cymbomonas tetramitiformis</name>
    <dbReference type="NCBI Taxonomy" id="36881"/>
    <lineage>
        <taxon>Eukaryota</taxon>
        <taxon>Viridiplantae</taxon>
        <taxon>Chlorophyta</taxon>
        <taxon>Pyramimonadophyceae</taxon>
        <taxon>Pyramimonadales</taxon>
        <taxon>Pyramimonadaceae</taxon>
        <taxon>Cymbomonas</taxon>
    </lineage>
</organism>
<dbReference type="Gene3D" id="1.10.150.130">
    <property type="match status" value="1"/>
</dbReference>
<dbReference type="EMBL" id="LGRX02035077">
    <property type="protein sequence ID" value="KAK3236353.1"/>
    <property type="molecule type" value="Genomic_DNA"/>
</dbReference>
<reference evidence="3 4" key="1">
    <citation type="journal article" date="2015" name="Genome Biol. Evol.">
        <title>Comparative Genomics of a Bacterivorous Green Alga Reveals Evolutionary Causalities and Consequences of Phago-Mixotrophic Mode of Nutrition.</title>
        <authorList>
            <person name="Burns J.A."/>
            <person name="Paasch A."/>
            <person name="Narechania A."/>
            <person name="Kim E."/>
        </authorList>
    </citation>
    <scope>NUCLEOTIDE SEQUENCE [LARGE SCALE GENOMIC DNA]</scope>
    <source>
        <strain evidence="3 4">PLY_AMNH</strain>
    </source>
</reference>
<evidence type="ECO:0000313" key="4">
    <source>
        <dbReference type="Proteomes" id="UP001190700"/>
    </source>
</evidence>
<protein>
    <submittedName>
        <fullName evidence="3">Uncharacterized protein</fullName>
    </submittedName>
</protein>
<comment type="caution">
    <text evidence="3">The sequence shown here is derived from an EMBL/GenBank/DDBJ whole genome shotgun (WGS) entry which is preliminary data.</text>
</comment>